<dbReference type="Pfam" id="PF13934">
    <property type="entry name" value="ELYS"/>
    <property type="match status" value="1"/>
</dbReference>
<dbReference type="STRING" id="56484.A0A1Y2F7N8"/>
<accession>A0A1Y2F7N8</accession>
<dbReference type="AlphaFoldDB" id="A0A1Y2F7N8"/>
<feature type="domain" description="ELYS-like" evidence="3">
    <location>
        <begin position="32"/>
        <end position="236"/>
    </location>
</feature>
<feature type="non-terminal residue" evidence="4">
    <location>
        <position position="1"/>
    </location>
</feature>
<feature type="non-terminal residue" evidence="4">
    <location>
        <position position="238"/>
    </location>
</feature>
<comment type="caution">
    <text evidence="4">The sequence shown here is derived from an EMBL/GenBank/DDBJ whole genome shotgun (WGS) entry which is preliminary data.</text>
</comment>
<evidence type="ECO:0000313" key="4">
    <source>
        <dbReference type="EMBL" id="ORY79494.1"/>
    </source>
</evidence>
<reference evidence="4 5" key="1">
    <citation type="submission" date="2016-07" db="EMBL/GenBank/DDBJ databases">
        <title>Pervasive Adenine N6-methylation of Active Genes in Fungi.</title>
        <authorList>
            <consortium name="DOE Joint Genome Institute"/>
            <person name="Mondo S.J."/>
            <person name="Dannebaum R.O."/>
            <person name="Kuo R.C."/>
            <person name="Labutti K."/>
            <person name="Haridas S."/>
            <person name="Kuo A."/>
            <person name="Salamov A."/>
            <person name="Ahrendt S.R."/>
            <person name="Lipzen A."/>
            <person name="Sullivan W."/>
            <person name="Andreopoulos W.B."/>
            <person name="Clum A."/>
            <person name="Lindquist E."/>
            <person name="Daum C."/>
            <person name="Ramamoorthy G.K."/>
            <person name="Gryganskyi A."/>
            <person name="Culley D."/>
            <person name="Magnuson J.K."/>
            <person name="James T.Y."/>
            <person name="O'Malley M.A."/>
            <person name="Stajich J.E."/>
            <person name="Spatafora J.W."/>
            <person name="Visel A."/>
            <person name="Grigoriev I.V."/>
        </authorList>
    </citation>
    <scope>NUCLEOTIDE SEQUENCE [LARGE SCALE GENOMIC DNA]</scope>
    <source>
        <strain evidence="4 5">12-1054</strain>
    </source>
</reference>
<evidence type="ECO:0000256" key="2">
    <source>
        <dbReference type="ARBA" id="ARBA00023242"/>
    </source>
</evidence>
<evidence type="ECO:0000259" key="3">
    <source>
        <dbReference type="Pfam" id="PF13934"/>
    </source>
</evidence>
<name>A0A1Y2F7N8_PROLT</name>
<dbReference type="InterPro" id="IPR025151">
    <property type="entry name" value="ELYS_dom"/>
</dbReference>
<dbReference type="OMA" id="EGLWHLD"/>
<proteinExistence type="predicted"/>
<comment type="subcellular location">
    <subcellularLocation>
        <location evidence="1">Nucleus</location>
    </subcellularLocation>
</comment>
<dbReference type="RefSeq" id="XP_040723865.1">
    <property type="nucleotide sequence ID" value="XM_040867347.1"/>
</dbReference>
<dbReference type="EMBL" id="MCFI01000015">
    <property type="protein sequence ID" value="ORY79494.1"/>
    <property type="molecule type" value="Genomic_DNA"/>
</dbReference>
<gene>
    <name evidence="4" type="ORF">BCR37DRAFT_339937</name>
</gene>
<organism evidence="4 5">
    <name type="scientific">Protomyces lactucae-debilis</name>
    <dbReference type="NCBI Taxonomy" id="2754530"/>
    <lineage>
        <taxon>Eukaryota</taxon>
        <taxon>Fungi</taxon>
        <taxon>Dikarya</taxon>
        <taxon>Ascomycota</taxon>
        <taxon>Taphrinomycotina</taxon>
        <taxon>Taphrinomycetes</taxon>
        <taxon>Taphrinales</taxon>
        <taxon>Protomycetaceae</taxon>
        <taxon>Protomyces</taxon>
    </lineage>
</organism>
<evidence type="ECO:0000256" key="1">
    <source>
        <dbReference type="ARBA" id="ARBA00004123"/>
    </source>
</evidence>
<keyword evidence="2" id="KW-0539">Nucleus</keyword>
<dbReference type="Proteomes" id="UP000193685">
    <property type="component" value="Unassembled WGS sequence"/>
</dbReference>
<dbReference type="GO" id="GO:0005634">
    <property type="term" value="C:nucleus"/>
    <property type="evidence" value="ECO:0007669"/>
    <property type="project" value="UniProtKB-SubCell"/>
</dbReference>
<dbReference type="GeneID" id="63783946"/>
<dbReference type="OrthoDB" id="20729at2759"/>
<evidence type="ECO:0000313" key="5">
    <source>
        <dbReference type="Proteomes" id="UP000193685"/>
    </source>
</evidence>
<sequence length="238" mass="27033">FSSTFSLDPAHFPYTKASVQGVRDRRKQLDNQLFFDLVLSEVAQVKSGSKYYPPKNIAELRALHDAIEQCPADLLKKQCCIYYILRDWGTHAEYAAAQLLPENYCALMDSYWLLDREQYDEAIKSLTVPTLTPNFMTKILETFTQAQRPDLIVVYVQTLQEPLDSPAKIDLYLSALLRIDVTRALFFTRTAPAALRQGLFEKSLVEATTTHQGAGIVANFPYEAEEEQWARALLNSGK</sequence>
<protein>
    <submittedName>
        <fullName evidence="4">ELYS-like domain-containing protein</fullName>
    </submittedName>
</protein>
<keyword evidence="5" id="KW-1185">Reference proteome</keyword>